<dbReference type="AlphaFoldDB" id="A0A1I7WAL0"/>
<dbReference type="WBParaSite" id="Hba_01735">
    <property type="protein sequence ID" value="Hba_01735"/>
    <property type="gene ID" value="Hba_01735"/>
</dbReference>
<keyword evidence="1" id="KW-1185">Reference proteome</keyword>
<organism evidence="1 2">
    <name type="scientific">Heterorhabditis bacteriophora</name>
    <name type="common">Entomopathogenic nematode worm</name>
    <dbReference type="NCBI Taxonomy" id="37862"/>
    <lineage>
        <taxon>Eukaryota</taxon>
        <taxon>Metazoa</taxon>
        <taxon>Ecdysozoa</taxon>
        <taxon>Nematoda</taxon>
        <taxon>Chromadorea</taxon>
        <taxon>Rhabditida</taxon>
        <taxon>Rhabditina</taxon>
        <taxon>Rhabditomorpha</taxon>
        <taxon>Strongyloidea</taxon>
        <taxon>Heterorhabditidae</taxon>
        <taxon>Heterorhabditis</taxon>
    </lineage>
</organism>
<evidence type="ECO:0000313" key="1">
    <source>
        <dbReference type="Proteomes" id="UP000095283"/>
    </source>
</evidence>
<dbReference type="Proteomes" id="UP000095283">
    <property type="component" value="Unplaced"/>
</dbReference>
<accession>A0A1I7WAL0</accession>
<sequence length="31" mass="3742">MGSYRHFSKMCIKNIFMHNFINAYFSTLNIL</sequence>
<evidence type="ECO:0000313" key="2">
    <source>
        <dbReference type="WBParaSite" id="Hba_01735"/>
    </source>
</evidence>
<reference evidence="2" key="1">
    <citation type="submission" date="2016-11" db="UniProtKB">
        <authorList>
            <consortium name="WormBaseParasite"/>
        </authorList>
    </citation>
    <scope>IDENTIFICATION</scope>
</reference>
<proteinExistence type="predicted"/>
<name>A0A1I7WAL0_HETBA</name>
<protein>
    <submittedName>
        <fullName evidence="2">Uncharacterized protein</fullName>
    </submittedName>
</protein>